<dbReference type="InterPro" id="IPR028098">
    <property type="entry name" value="Glyco_trans_4-like_N"/>
</dbReference>
<dbReference type="AlphaFoldDB" id="A0A557SCD4"/>
<dbReference type="GO" id="GO:0016757">
    <property type="term" value="F:glycosyltransferase activity"/>
    <property type="evidence" value="ECO:0007669"/>
    <property type="project" value="UniProtKB-ARBA"/>
</dbReference>
<protein>
    <submittedName>
        <fullName evidence="2">Glycosyltransferase family 4 protein</fullName>
    </submittedName>
</protein>
<dbReference type="Proteomes" id="UP000318349">
    <property type="component" value="Unassembled WGS sequence"/>
</dbReference>
<comment type="caution">
    <text evidence="2">The sequence shown here is derived from an EMBL/GenBank/DDBJ whole genome shotgun (WGS) entry which is preliminary data.</text>
</comment>
<dbReference type="Pfam" id="PF13579">
    <property type="entry name" value="Glyco_trans_4_4"/>
    <property type="match status" value="1"/>
</dbReference>
<proteinExistence type="predicted"/>
<gene>
    <name evidence="2" type="ORF">FHP89_14495</name>
</gene>
<keyword evidence="2" id="KW-0808">Transferase</keyword>
<sequence>MVAYHFPPIQGSSGVQRTLRFVRYLAEFGWEPLVLTISPRAYEKCADDQMADIPDGTIIKRAFGLDAARHLSIAGRYPSIVALPDRWASWQPAAIFAGRQLIQRYQPDAIWSTYPVATAHQIGASLAENSKLPWIADFRDPMAQDDYPTDPAQWQRFSQLEQRIARTAACMVMTTPGALSMYRDRFPSAAHKMRLIENGYDEAAFAGLTRDTALTDGYLTLLHSGIVYPDERDPRPLLSALAQFQASNPRLAQRLRLRFRAPVHSDLLRKLAESNGVADLVEILPPIGYRDALAEICRADGLLILQASNCNQQIPAKLYEYLRAGRPIIALTDPKGDTAQALSLAGLNNVTPLNDTGAIAKTLEAFCGAPSSSPLPEPNVVAQSSRRARTAALAAVLDDAVTQNS</sequence>
<reference evidence="2 3" key="1">
    <citation type="submission" date="2019-07" db="EMBL/GenBank/DDBJ databases">
        <title>The pathways for chlorine oxyanion respiration interact through the shared metabolite chlorate.</title>
        <authorList>
            <person name="Barnum T.P."/>
            <person name="Cheng Y."/>
            <person name="Hill K.A."/>
            <person name="Lucas L.N."/>
            <person name="Carlson H.K."/>
            <person name="Coates J.D."/>
        </authorList>
    </citation>
    <scope>NUCLEOTIDE SEQUENCE [LARGE SCALE GENOMIC DNA]</scope>
    <source>
        <strain evidence="2 3">SFB-1</strain>
    </source>
</reference>
<dbReference type="SUPFAM" id="SSF53756">
    <property type="entry name" value="UDP-Glycosyltransferase/glycogen phosphorylase"/>
    <property type="match status" value="1"/>
</dbReference>
<evidence type="ECO:0000313" key="3">
    <source>
        <dbReference type="Proteomes" id="UP000318349"/>
    </source>
</evidence>
<name>A0A557SCD4_9RHOO</name>
<dbReference type="Gene3D" id="3.40.50.2000">
    <property type="entry name" value="Glycogen Phosphorylase B"/>
    <property type="match status" value="2"/>
</dbReference>
<evidence type="ECO:0000259" key="1">
    <source>
        <dbReference type="Pfam" id="PF13579"/>
    </source>
</evidence>
<dbReference type="EMBL" id="VMNI01000014">
    <property type="protein sequence ID" value="TVO75082.1"/>
    <property type="molecule type" value="Genomic_DNA"/>
</dbReference>
<feature type="domain" description="Glycosyltransferase subfamily 4-like N-terminal" evidence="1">
    <location>
        <begin position="16"/>
        <end position="199"/>
    </location>
</feature>
<evidence type="ECO:0000313" key="2">
    <source>
        <dbReference type="EMBL" id="TVO75082.1"/>
    </source>
</evidence>
<accession>A0A557SCD4</accession>
<organism evidence="2 3">
    <name type="scientific">Denitromonas halophila</name>
    <dbReference type="NCBI Taxonomy" id="1629404"/>
    <lineage>
        <taxon>Bacteria</taxon>
        <taxon>Pseudomonadati</taxon>
        <taxon>Pseudomonadota</taxon>
        <taxon>Betaproteobacteria</taxon>
        <taxon>Rhodocyclales</taxon>
        <taxon>Zoogloeaceae</taxon>
        <taxon>Denitromonas</taxon>
    </lineage>
</organism>